<accession>A0A135UU67</accession>
<keyword evidence="3 6" id="KW-1133">Transmembrane helix</keyword>
<dbReference type="SUPFAM" id="SSF81321">
    <property type="entry name" value="Family A G protein-coupled receptor-like"/>
    <property type="match status" value="1"/>
</dbReference>
<dbReference type="PANTHER" id="PTHR23112:SF0">
    <property type="entry name" value="TRANSMEMBRANE PROTEIN 116"/>
    <property type="match status" value="1"/>
</dbReference>
<protein>
    <submittedName>
        <fullName evidence="8">G-protein coupled receptor</fullName>
    </submittedName>
</protein>
<dbReference type="EMBL" id="JFFI01001031">
    <property type="protein sequence ID" value="KXH63938.1"/>
    <property type="molecule type" value="Genomic_DNA"/>
</dbReference>
<comment type="subcellular location">
    <subcellularLocation>
        <location evidence="1">Membrane</location>
        <topology evidence="1">Multi-pass membrane protein</topology>
    </subcellularLocation>
</comment>
<feature type="domain" description="G-protein coupled receptors family 2 profile 2" evidence="7">
    <location>
        <begin position="16"/>
        <end position="215"/>
    </location>
</feature>
<dbReference type="Gene3D" id="1.20.1070.10">
    <property type="entry name" value="Rhodopsin 7-helix transmembrane proteins"/>
    <property type="match status" value="1"/>
</dbReference>
<dbReference type="GO" id="GO:0007166">
    <property type="term" value="P:cell surface receptor signaling pathway"/>
    <property type="evidence" value="ECO:0007669"/>
    <property type="project" value="InterPro"/>
</dbReference>
<reference evidence="8 9" key="1">
    <citation type="submission" date="2014-02" db="EMBL/GenBank/DDBJ databases">
        <title>The genome sequence of Colletotrichum salicis CBS 607.94.</title>
        <authorList>
            <person name="Baroncelli R."/>
            <person name="Thon M.R."/>
        </authorList>
    </citation>
    <scope>NUCLEOTIDE SEQUENCE [LARGE SCALE GENOMIC DNA]</scope>
    <source>
        <strain evidence="8 9">CBS 607.94</strain>
    </source>
</reference>
<organism evidence="8 9">
    <name type="scientific">Colletotrichum salicis</name>
    <dbReference type="NCBI Taxonomy" id="1209931"/>
    <lineage>
        <taxon>Eukaryota</taxon>
        <taxon>Fungi</taxon>
        <taxon>Dikarya</taxon>
        <taxon>Ascomycota</taxon>
        <taxon>Pezizomycotina</taxon>
        <taxon>Sordariomycetes</taxon>
        <taxon>Hypocreomycetidae</taxon>
        <taxon>Glomerellales</taxon>
        <taxon>Glomerellaceae</taxon>
        <taxon>Colletotrichum</taxon>
        <taxon>Colletotrichum acutatum species complex</taxon>
    </lineage>
</organism>
<dbReference type="InterPro" id="IPR000832">
    <property type="entry name" value="GPCR_2_secretin-like"/>
</dbReference>
<evidence type="ECO:0000256" key="4">
    <source>
        <dbReference type="ARBA" id="ARBA00023136"/>
    </source>
</evidence>
<dbReference type="GO" id="GO:0007189">
    <property type="term" value="P:adenylate cyclase-activating G protein-coupled receptor signaling pathway"/>
    <property type="evidence" value="ECO:0007669"/>
    <property type="project" value="TreeGrafter"/>
</dbReference>
<comment type="caution">
    <text evidence="8">The sequence shown here is derived from an EMBL/GenBank/DDBJ whole genome shotgun (WGS) entry which is preliminary data.</text>
</comment>
<feature type="transmembrane region" description="Helical" evidence="6">
    <location>
        <begin position="15"/>
        <end position="38"/>
    </location>
</feature>
<keyword evidence="8" id="KW-0675">Receptor</keyword>
<name>A0A135UU67_9PEZI</name>
<gene>
    <name evidence="8" type="ORF">CSAL01_05145</name>
</gene>
<dbReference type="PANTHER" id="PTHR23112">
    <property type="entry name" value="G PROTEIN-COUPLED RECEPTOR 157-RELATED"/>
    <property type="match status" value="1"/>
</dbReference>
<keyword evidence="4 6" id="KW-0472">Membrane</keyword>
<dbReference type="InterPro" id="IPR017981">
    <property type="entry name" value="GPCR_2-like_7TM"/>
</dbReference>
<feature type="transmembrane region" description="Helical" evidence="6">
    <location>
        <begin position="359"/>
        <end position="378"/>
    </location>
</feature>
<evidence type="ECO:0000256" key="1">
    <source>
        <dbReference type="ARBA" id="ARBA00004141"/>
    </source>
</evidence>
<evidence type="ECO:0000256" key="3">
    <source>
        <dbReference type="ARBA" id="ARBA00022989"/>
    </source>
</evidence>
<feature type="transmembrane region" description="Helical" evidence="6">
    <location>
        <begin position="398"/>
        <end position="423"/>
    </location>
</feature>
<dbReference type="Proteomes" id="UP000070121">
    <property type="component" value="Unassembled WGS sequence"/>
</dbReference>
<feature type="transmembrane region" description="Helical" evidence="6">
    <location>
        <begin position="119"/>
        <end position="137"/>
    </location>
</feature>
<evidence type="ECO:0000256" key="6">
    <source>
        <dbReference type="SAM" id="Phobius"/>
    </source>
</evidence>
<dbReference type="OrthoDB" id="18453at2759"/>
<feature type="region of interest" description="Disordered" evidence="5">
    <location>
        <begin position="284"/>
        <end position="334"/>
    </location>
</feature>
<dbReference type="Pfam" id="PF00002">
    <property type="entry name" value="7tm_2"/>
    <property type="match status" value="1"/>
</dbReference>
<evidence type="ECO:0000259" key="7">
    <source>
        <dbReference type="PROSITE" id="PS50261"/>
    </source>
</evidence>
<proteinExistence type="predicted"/>
<dbReference type="AlphaFoldDB" id="A0A135UU67"/>
<dbReference type="STRING" id="1209931.A0A135UU67"/>
<keyword evidence="2 6" id="KW-0812">Transmembrane</keyword>
<evidence type="ECO:0000256" key="5">
    <source>
        <dbReference type="SAM" id="MobiDB-lite"/>
    </source>
</evidence>
<feature type="transmembrane region" description="Helical" evidence="6">
    <location>
        <begin position="197"/>
        <end position="220"/>
    </location>
</feature>
<feature type="transmembrane region" description="Helical" evidence="6">
    <location>
        <begin position="50"/>
        <end position="70"/>
    </location>
</feature>
<evidence type="ECO:0000313" key="8">
    <source>
        <dbReference type="EMBL" id="KXH63938.1"/>
    </source>
</evidence>
<sequence length="502" mass="56489">MGGKVQSLSQSQIDVIIALERIGASLSLVGVTLIFITYWQFKRIRSVPNLFIVFASVANVGASIACAIGYDGMLAGAESALCQAQAFLLEMFDLPFFPSSFEKTVLMVRCNRFMQSDPWWSFAMAVNVYLVFFAGANPSSFRRYIWVYCAICFGFPMIPAVVCLLVRPRGPDDLIYGDATIWCWINHDWSKLRIFTYYIPIWTCIVGSCVIYFAVGYHVFHHRNQLHNLTFSNTGRDCKDTSCSDERDSAEKNLTSRAEFFYGTAVTDIQITTMVPRPWSPQVPSIAITKGPDDQQPRHQQSWRTSEEDVHGTPSPRFETTCTSDPPPPKPQRSVFQRIGRVGTKFSARLDRLDPVKLAYLRTSFIFAISVLVTWTPSSINRVVNLLKPEVVSFGLNVASATVLPLQGVWNAVIFFMTSWTTFKEEWKDMRCRQQGRLGSCGTESRQGAVRIDVLRSDQHDRFRNGRYGHTKAVGSDQTSELELTVPSGVGNVRAMRGSFSI</sequence>
<feature type="transmembrane region" description="Helical" evidence="6">
    <location>
        <begin position="144"/>
        <end position="167"/>
    </location>
</feature>
<dbReference type="GO" id="GO:0004930">
    <property type="term" value="F:G protein-coupled receptor activity"/>
    <property type="evidence" value="ECO:0007669"/>
    <property type="project" value="InterPro"/>
</dbReference>
<evidence type="ECO:0000256" key="2">
    <source>
        <dbReference type="ARBA" id="ARBA00022692"/>
    </source>
</evidence>
<dbReference type="PROSITE" id="PS50261">
    <property type="entry name" value="G_PROTEIN_RECEP_F2_4"/>
    <property type="match status" value="1"/>
</dbReference>
<dbReference type="GO" id="GO:0005886">
    <property type="term" value="C:plasma membrane"/>
    <property type="evidence" value="ECO:0007669"/>
    <property type="project" value="TreeGrafter"/>
</dbReference>
<evidence type="ECO:0000313" key="9">
    <source>
        <dbReference type="Proteomes" id="UP000070121"/>
    </source>
</evidence>
<keyword evidence="9" id="KW-1185">Reference proteome</keyword>